<organism evidence="1 2">
    <name type="scientific">Pseudofrankia asymbiotica</name>
    <dbReference type="NCBI Taxonomy" id="1834516"/>
    <lineage>
        <taxon>Bacteria</taxon>
        <taxon>Bacillati</taxon>
        <taxon>Actinomycetota</taxon>
        <taxon>Actinomycetes</taxon>
        <taxon>Frankiales</taxon>
        <taxon>Frankiaceae</taxon>
        <taxon>Pseudofrankia</taxon>
    </lineage>
</organism>
<reference evidence="2" key="1">
    <citation type="submission" date="2016-10" db="EMBL/GenBank/DDBJ databases">
        <title>Frankia sp. NRRL B-16386 Genome sequencing.</title>
        <authorList>
            <person name="Ghodhbane-Gtari F."/>
            <person name="Swanson E."/>
            <person name="Gueddou A."/>
            <person name="Hezbri K."/>
            <person name="Ktari K."/>
            <person name="Nouioui I."/>
            <person name="Morris K."/>
            <person name="Simpson S."/>
            <person name="Abebe-Akele F."/>
            <person name="Thomas K."/>
            <person name="Gtari M."/>
            <person name="Tisa L.S."/>
        </authorList>
    </citation>
    <scope>NUCLEOTIDE SEQUENCE [LARGE SCALE GENOMIC DNA]</scope>
    <source>
        <strain evidence="2">NRRL B-16386</strain>
    </source>
</reference>
<dbReference type="AlphaFoldDB" id="A0A1V2IE67"/>
<evidence type="ECO:0000313" key="1">
    <source>
        <dbReference type="EMBL" id="ONH31417.1"/>
    </source>
</evidence>
<gene>
    <name evidence="1" type="ORF">BL253_09220</name>
</gene>
<sequence length="152" mass="15587">MPLVLTTACGSDTEASVGTAPSASVSYSGTYVPLQGVTSTAALSFSAVKDSPLTTAFVAAFRAQHPDLAEGRSDSTLANEVTHVCLDDLRDPTTRQPRPDGDAAALARIPARFERNGITPGPSTSEEILTLAKTTVCDHVDELAAANADAGG</sequence>
<name>A0A1V2IE67_9ACTN</name>
<accession>A0A1V2IE67</accession>
<dbReference type="EMBL" id="MOMC01000016">
    <property type="protein sequence ID" value="ONH31417.1"/>
    <property type="molecule type" value="Genomic_DNA"/>
</dbReference>
<protein>
    <submittedName>
        <fullName evidence="1">Uncharacterized protein</fullName>
    </submittedName>
</protein>
<proteinExistence type="predicted"/>
<keyword evidence="2" id="KW-1185">Reference proteome</keyword>
<evidence type="ECO:0000313" key="2">
    <source>
        <dbReference type="Proteomes" id="UP000188929"/>
    </source>
</evidence>
<comment type="caution">
    <text evidence="1">The sequence shown here is derived from an EMBL/GenBank/DDBJ whole genome shotgun (WGS) entry which is preliminary data.</text>
</comment>
<dbReference type="Proteomes" id="UP000188929">
    <property type="component" value="Unassembled WGS sequence"/>
</dbReference>